<reference evidence="1" key="1">
    <citation type="journal article" name="DNA Res.">
        <title>The physiological potential of anammox bacteria as revealed by their core genome structure.</title>
        <authorList>
            <person name="Okubo T."/>
            <person name="Toyoda A."/>
            <person name="Fukuhara K."/>
            <person name="Uchiyama I."/>
            <person name="Harigaya Y."/>
            <person name="Kuroiwa M."/>
            <person name="Suzuki T."/>
            <person name="Murakami Y."/>
            <person name="Suwa Y."/>
            <person name="Takami H."/>
        </authorList>
    </citation>
    <scope>NUCLEOTIDE SEQUENCE</scope>
    <source>
        <strain evidence="1">317325-3</strain>
    </source>
</reference>
<organism evidence="1 2">
    <name type="scientific">Candidatus Desulfobacillus denitrificans</name>
    <dbReference type="NCBI Taxonomy" id="2608985"/>
    <lineage>
        <taxon>Bacteria</taxon>
        <taxon>Pseudomonadati</taxon>
        <taxon>Pseudomonadota</taxon>
        <taxon>Betaproteobacteria</taxon>
        <taxon>Candidatus Desulfobacillus</taxon>
    </lineage>
</organism>
<dbReference type="AlphaFoldDB" id="A0A809SCD4"/>
<dbReference type="KEGG" id="ddz:DSYM_28830"/>
<dbReference type="EMBL" id="AP021857">
    <property type="protein sequence ID" value="BBO22184.1"/>
    <property type="molecule type" value="Genomic_DNA"/>
</dbReference>
<gene>
    <name evidence="1" type="ORF">DSYM_28830</name>
</gene>
<proteinExistence type="predicted"/>
<evidence type="ECO:0000313" key="2">
    <source>
        <dbReference type="Proteomes" id="UP000662914"/>
    </source>
</evidence>
<dbReference type="Proteomes" id="UP000662914">
    <property type="component" value="Chromosome"/>
</dbReference>
<name>A0A809SCD4_9PROT</name>
<evidence type="ECO:0000313" key="1">
    <source>
        <dbReference type="EMBL" id="BBO22184.1"/>
    </source>
</evidence>
<protein>
    <submittedName>
        <fullName evidence="1">Uncharacterized protein</fullName>
    </submittedName>
</protein>
<accession>A0A809SCD4</accession>
<sequence>MQPVELAAQLGDVLLVHDLLDLFVTRHLLAMHQALDDAMARQQLLHFAQVLLDVFALAEILDVGHGTTVEKGAAGREGAADGGL</sequence>